<comment type="subcellular location">
    <subcellularLocation>
        <location evidence="1">Cell membrane</location>
        <topology evidence="1">Single-pass membrane protein</topology>
    </subcellularLocation>
</comment>
<feature type="region of interest" description="Disordered" evidence="12">
    <location>
        <begin position="38"/>
        <end position="58"/>
    </location>
</feature>
<keyword evidence="17" id="KW-1185">Reference proteome</keyword>
<dbReference type="GO" id="GO:0005886">
    <property type="term" value="C:plasma membrane"/>
    <property type="evidence" value="ECO:0007669"/>
    <property type="project" value="UniProtKB-SubCell"/>
</dbReference>
<keyword evidence="7 11" id="KW-0378">Hydrolase</keyword>
<evidence type="ECO:0000256" key="14">
    <source>
        <dbReference type="SAM" id="SignalP"/>
    </source>
</evidence>
<evidence type="ECO:0000256" key="8">
    <source>
        <dbReference type="ARBA" id="ARBA00022825"/>
    </source>
</evidence>
<comment type="similarity">
    <text evidence="2 11">Belongs to the peptidase S8 family.</text>
</comment>
<evidence type="ECO:0000259" key="15">
    <source>
        <dbReference type="Pfam" id="PF00082"/>
    </source>
</evidence>
<feature type="chain" id="PRO_5038991938" evidence="14">
    <location>
        <begin position="31"/>
        <end position="547"/>
    </location>
</feature>
<dbReference type="OrthoDB" id="9798386at2"/>
<feature type="domain" description="Peptidase S8/S53" evidence="15">
    <location>
        <begin position="232"/>
        <end position="478"/>
    </location>
</feature>
<evidence type="ECO:0000256" key="10">
    <source>
        <dbReference type="ARBA" id="ARBA00023136"/>
    </source>
</evidence>
<dbReference type="AlphaFoldDB" id="A0A2A7MVR0"/>
<dbReference type="GO" id="GO:0004252">
    <property type="term" value="F:serine-type endopeptidase activity"/>
    <property type="evidence" value="ECO:0007669"/>
    <property type="project" value="UniProtKB-UniRule"/>
</dbReference>
<dbReference type="NCBIfam" id="TIGR03921">
    <property type="entry name" value="T7SS_mycosin"/>
    <property type="match status" value="1"/>
</dbReference>
<keyword evidence="10 13" id="KW-0472">Membrane</keyword>
<feature type="compositionally biased region" description="Pro residues" evidence="12">
    <location>
        <begin position="194"/>
        <end position="208"/>
    </location>
</feature>
<comment type="caution">
    <text evidence="16">The sequence shown here is derived from an EMBL/GenBank/DDBJ whole genome shotgun (WGS) entry which is preliminary data.</text>
</comment>
<keyword evidence="3" id="KW-1003">Cell membrane</keyword>
<name>A0A2A7MVR0_MYCAG</name>
<feature type="active site" description="Charge relay system" evidence="11">
    <location>
        <position position="103"/>
    </location>
</feature>
<evidence type="ECO:0000256" key="11">
    <source>
        <dbReference type="PROSITE-ProRule" id="PRU01240"/>
    </source>
</evidence>
<keyword evidence="6 14" id="KW-0732">Signal</keyword>
<dbReference type="PANTHER" id="PTHR42884:SF14">
    <property type="entry name" value="NEUROENDOCRINE CONVERTASE 1"/>
    <property type="match status" value="1"/>
</dbReference>
<evidence type="ECO:0000256" key="2">
    <source>
        <dbReference type="ARBA" id="ARBA00011073"/>
    </source>
</evidence>
<reference evidence="16 17" key="1">
    <citation type="submission" date="2017-10" db="EMBL/GenBank/DDBJ databases">
        <title>The new phylogeny of genus Mycobacterium.</title>
        <authorList>
            <person name="Tortoli E."/>
            <person name="Trovato A."/>
            <person name="Cirillo D.M."/>
        </authorList>
    </citation>
    <scope>NUCLEOTIDE SEQUENCE [LARGE SCALE GENOMIC DNA]</scope>
    <source>
        <strain evidence="16 17">CCUG37673</strain>
    </source>
</reference>
<evidence type="ECO:0000256" key="9">
    <source>
        <dbReference type="ARBA" id="ARBA00022989"/>
    </source>
</evidence>
<dbReference type="InterPro" id="IPR023834">
    <property type="entry name" value="T7SS_pept_S8A_mycosin"/>
</dbReference>
<organism evidence="16 17">
    <name type="scientific">Mycolicibacterium agri</name>
    <name type="common">Mycobacterium agri</name>
    <dbReference type="NCBI Taxonomy" id="36811"/>
    <lineage>
        <taxon>Bacteria</taxon>
        <taxon>Bacillati</taxon>
        <taxon>Actinomycetota</taxon>
        <taxon>Actinomycetes</taxon>
        <taxon>Mycobacteriales</taxon>
        <taxon>Mycobacteriaceae</taxon>
        <taxon>Mycolicibacterium</taxon>
    </lineage>
</organism>
<dbReference type="GO" id="GO:0016485">
    <property type="term" value="P:protein processing"/>
    <property type="evidence" value="ECO:0007669"/>
    <property type="project" value="TreeGrafter"/>
</dbReference>
<evidence type="ECO:0000256" key="6">
    <source>
        <dbReference type="ARBA" id="ARBA00022729"/>
    </source>
</evidence>
<dbReference type="SUPFAM" id="SSF52743">
    <property type="entry name" value="Subtilisin-like"/>
    <property type="match status" value="1"/>
</dbReference>
<dbReference type="PRINTS" id="PR00723">
    <property type="entry name" value="SUBTILISIN"/>
</dbReference>
<dbReference type="InterPro" id="IPR023827">
    <property type="entry name" value="Peptidase_S8_Asp-AS"/>
</dbReference>
<protein>
    <submittedName>
        <fullName evidence="16">Type VII secretion-associated serine protease mycosin</fullName>
    </submittedName>
</protein>
<evidence type="ECO:0000256" key="7">
    <source>
        <dbReference type="ARBA" id="ARBA00022801"/>
    </source>
</evidence>
<dbReference type="InterPro" id="IPR036852">
    <property type="entry name" value="Peptidase_S8/S53_dom_sf"/>
</dbReference>
<dbReference type="EMBL" id="PDCP01000048">
    <property type="protein sequence ID" value="PEG35258.1"/>
    <property type="molecule type" value="Genomic_DNA"/>
</dbReference>
<keyword evidence="5 13" id="KW-0812">Transmembrane</keyword>
<dbReference type="PANTHER" id="PTHR42884">
    <property type="entry name" value="PROPROTEIN CONVERTASE SUBTILISIN/KEXIN-RELATED"/>
    <property type="match status" value="1"/>
</dbReference>
<evidence type="ECO:0000313" key="17">
    <source>
        <dbReference type="Proteomes" id="UP000220914"/>
    </source>
</evidence>
<evidence type="ECO:0000256" key="1">
    <source>
        <dbReference type="ARBA" id="ARBA00004162"/>
    </source>
</evidence>
<evidence type="ECO:0000256" key="4">
    <source>
        <dbReference type="ARBA" id="ARBA00022670"/>
    </source>
</evidence>
<dbReference type="PROSITE" id="PS51892">
    <property type="entry name" value="SUBTILASE"/>
    <property type="match status" value="1"/>
</dbReference>
<feature type="active site" description="Charge relay system" evidence="11">
    <location>
        <position position="431"/>
    </location>
</feature>
<accession>A0A2A7MVR0</accession>
<feature type="active site" description="Charge relay system" evidence="11">
    <location>
        <position position="136"/>
    </location>
</feature>
<evidence type="ECO:0000313" key="16">
    <source>
        <dbReference type="EMBL" id="PEG35258.1"/>
    </source>
</evidence>
<dbReference type="InterPro" id="IPR000209">
    <property type="entry name" value="Peptidase_S8/S53_dom"/>
</dbReference>
<dbReference type="Gene3D" id="3.40.50.200">
    <property type="entry name" value="Peptidase S8/S53 domain"/>
    <property type="match status" value="1"/>
</dbReference>
<evidence type="ECO:0000256" key="3">
    <source>
        <dbReference type="ARBA" id="ARBA00022475"/>
    </source>
</evidence>
<dbReference type="Pfam" id="PF00082">
    <property type="entry name" value="Peptidase_S8"/>
    <property type="match status" value="1"/>
</dbReference>
<feature type="signal peptide" evidence="14">
    <location>
        <begin position="1"/>
        <end position="30"/>
    </location>
</feature>
<dbReference type="InterPro" id="IPR015500">
    <property type="entry name" value="Peptidase_S8_subtilisin-rel"/>
</dbReference>
<dbReference type="Proteomes" id="UP000220914">
    <property type="component" value="Unassembled WGS sequence"/>
</dbReference>
<keyword evidence="9 13" id="KW-1133">Transmembrane helix</keyword>
<evidence type="ECO:0000256" key="12">
    <source>
        <dbReference type="SAM" id="MobiDB-lite"/>
    </source>
</evidence>
<feature type="compositionally biased region" description="Low complexity" evidence="12">
    <location>
        <begin position="209"/>
        <end position="221"/>
    </location>
</feature>
<dbReference type="RefSeq" id="WP_097942307.1">
    <property type="nucleotide sequence ID" value="NZ_BLKS01000001.1"/>
</dbReference>
<feature type="region of interest" description="Disordered" evidence="12">
    <location>
        <begin position="148"/>
        <end position="237"/>
    </location>
</feature>
<dbReference type="PROSITE" id="PS00136">
    <property type="entry name" value="SUBTILASE_ASP"/>
    <property type="match status" value="1"/>
</dbReference>
<evidence type="ECO:0000256" key="13">
    <source>
        <dbReference type="SAM" id="Phobius"/>
    </source>
</evidence>
<keyword evidence="4 11" id="KW-0645">Protease</keyword>
<evidence type="ECO:0000256" key="5">
    <source>
        <dbReference type="ARBA" id="ARBA00022692"/>
    </source>
</evidence>
<proteinExistence type="inferred from homology"/>
<feature type="transmembrane region" description="Helical" evidence="13">
    <location>
        <begin position="522"/>
        <end position="542"/>
    </location>
</feature>
<gene>
    <name evidence="16" type="primary">mycP</name>
    <name evidence="16" type="ORF">CQY20_22555</name>
</gene>
<keyword evidence="8 11" id="KW-0720">Serine protease</keyword>
<feature type="compositionally biased region" description="Pro residues" evidence="12">
    <location>
        <begin position="153"/>
        <end position="187"/>
    </location>
</feature>
<sequence>MSRLTRGARTTSAAAAAVLLFGVNVMLPGAAVAIQPPGVDPAALPPDDTPGPDQEMKQQNTCADPVTVANPDVTQPAPGNVMLDVSRAWKYSTGAGVTVGLIDTGVTPNPRFPALYAGGDYVMGDANGGLFDCDSHGTVVASIIAAQPSDPAAKPPPMPPGVAAPPPPPGVPASPFPTTPPPPPPKPSTVTVTAPPPPPPEPPPPEEPVAPAAGPGDGEVAPVPPPPPGTPDGIVGVAPDASLISVRQSSSAFGPARPQPGDNDEIRRKAGDIATLARAVVHLANLGVKVMNISVTACINAAQPIDQAALGAAIRYAAVDKDIVVVAAAGNEGEESACGQNPVFNPLRPDDPRDWQDVSTIVTPAWYSDYVLAVGAVSPDGQPLPQSIAGPWVGVAAPGLEVMGLSSVNGAPINALPGREPGKAVPLSGTSFATAYVSGVAALVRAKYPELSAHQVIRRITETAHNPPRGVDNKVGYGVVDPVAALTFDVPPGDRLPPEHLTTLLHVPEPPPPPDLRPRNTALIGAAVVVALAGAVAATAAIRRRRP</sequence>